<reference evidence="5" key="1">
    <citation type="submission" date="2020-06" db="EMBL/GenBank/DDBJ databases">
        <authorList>
            <consortium name="Plant Systems Biology data submission"/>
        </authorList>
    </citation>
    <scope>NUCLEOTIDE SEQUENCE</scope>
    <source>
        <strain evidence="5">D6</strain>
    </source>
</reference>
<dbReference type="Pfam" id="PF13839">
    <property type="entry name" value="PC-Esterase"/>
    <property type="match status" value="1"/>
</dbReference>
<feature type="signal peptide" evidence="3">
    <location>
        <begin position="1"/>
        <end position="25"/>
    </location>
</feature>
<dbReference type="InterPro" id="IPR029962">
    <property type="entry name" value="TBL"/>
</dbReference>
<feature type="chain" id="PRO_5040255112" evidence="3">
    <location>
        <begin position="26"/>
        <end position="398"/>
    </location>
</feature>
<comment type="caution">
    <text evidence="5">The sequence shown here is derived from an EMBL/GenBank/DDBJ whole genome shotgun (WGS) entry which is preliminary data.</text>
</comment>
<protein>
    <submittedName>
        <fullName evidence="5">Protein trichome birefringence-like</fullName>
    </submittedName>
</protein>
<evidence type="ECO:0000256" key="1">
    <source>
        <dbReference type="ARBA" id="ARBA00007727"/>
    </source>
</evidence>
<organism evidence="5 6">
    <name type="scientific">Seminavis robusta</name>
    <dbReference type="NCBI Taxonomy" id="568900"/>
    <lineage>
        <taxon>Eukaryota</taxon>
        <taxon>Sar</taxon>
        <taxon>Stramenopiles</taxon>
        <taxon>Ochrophyta</taxon>
        <taxon>Bacillariophyta</taxon>
        <taxon>Bacillariophyceae</taxon>
        <taxon>Bacillariophycidae</taxon>
        <taxon>Naviculales</taxon>
        <taxon>Naviculaceae</taxon>
        <taxon>Seminavis</taxon>
    </lineage>
</organism>
<feature type="domain" description="Trichome birefringence-like C-terminal" evidence="4">
    <location>
        <begin position="134"/>
        <end position="181"/>
    </location>
</feature>
<evidence type="ECO:0000259" key="4">
    <source>
        <dbReference type="Pfam" id="PF13839"/>
    </source>
</evidence>
<evidence type="ECO:0000256" key="2">
    <source>
        <dbReference type="SAM" id="MobiDB-lite"/>
    </source>
</evidence>
<gene>
    <name evidence="5" type="ORF">SEMRO_45_G026950.1</name>
</gene>
<dbReference type="EMBL" id="CAICTM010000045">
    <property type="protein sequence ID" value="CAB9498774.1"/>
    <property type="molecule type" value="Genomic_DNA"/>
</dbReference>
<feature type="region of interest" description="Disordered" evidence="2">
    <location>
        <begin position="42"/>
        <end position="81"/>
    </location>
</feature>
<proteinExistence type="inferred from homology"/>
<name>A0A9N8D9V3_9STRA</name>
<evidence type="ECO:0000313" key="5">
    <source>
        <dbReference type="EMBL" id="CAB9498774.1"/>
    </source>
</evidence>
<comment type="similarity">
    <text evidence="1">Belongs to the PC-esterase family. TBL subfamily.</text>
</comment>
<dbReference type="PANTHER" id="PTHR32285:SF48">
    <property type="entry name" value="PROTEIN TRICHOME BIREFRINGENCE-LIKE 19"/>
    <property type="match status" value="1"/>
</dbReference>
<dbReference type="OrthoDB" id="42729at2759"/>
<dbReference type="PANTHER" id="PTHR32285">
    <property type="entry name" value="PROTEIN TRICHOME BIREFRINGENCE-LIKE 9-RELATED"/>
    <property type="match status" value="1"/>
</dbReference>
<accession>A0A9N8D9V3</accession>
<keyword evidence="6" id="KW-1185">Reference proteome</keyword>
<evidence type="ECO:0000313" key="6">
    <source>
        <dbReference type="Proteomes" id="UP001153069"/>
    </source>
</evidence>
<feature type="compositionally biased region" description="Basic and acidic residues" evidence="2">
    <location>
        <begin position="54"/>
        <end position="71"/>
    </location>
</feature>
<keyword evidence="3" id="KW-0732">Signal</keyword>
<dbReference type="AlphaFoldDB" id="A0A9N8D9V3"/>
<dbReference type="Proteomes" id="UP001153069">
    <property type="component" value="Unassembled WGS sequence"/>
</dbReference>
<evidence type="ECO:0000256" key="3">
    <source>
        <dbReference type="SAM" id="SignalP"/>
    </source>
</evidence>
<dbReference type="GO" id="GO:0016413">
    <property type="term" value="F:O-acetyltransferase activity"/>
    <property type="evidence" value="ECO:0007669"/>
    <property type="project" value="InterPro"/>
</dbReference>
<dbReference type="InterPro" id="IPR026057">
    <property type="entry name" value="TBL_C"/>
</dbReference>
<sequence length="398" mass="46565">MMFHSKYFWLPGILLLVLFRMPSDDSSISSLTLLDLQKQVPEPPVKKHSQSSLQEKDHAHSTPKKTLDNPEKTGVPEPSIICQDNDEITHGQWRPVTLPRSPYMPMSPRVRCLPSSAFSQPFDTWEWQPSSCQLVRFDKQEMIRLLHNQTVLFVGDSLSLEHYASLVHLLGERARLPPKAIKHGRIQRHICTSDEEACMDLVFSTDFYLQNMTHALFHTAKIPRVLVLNRGAHYTPDDELMDSLRTRTWPVVQQWNDACRRQHYPQQKCLLIWRTTVPGHPHCHNFSQPATSVHDMQEWIHEKSTNDPTVYRKGEYHWQDFQRQNQLVTHWIQQPVLSHTTIHIMDSYQTNILRPDNHRAHMNDCLHSCSPGGGSDLNSQWLFHIIRVQEWQQQQQRL</sequence>